<dbReference type="AlphaFoldDB" id="B3S8P9"/>
<gene>
    <name evidence="9" type="ORF">TRIADDRAFT_60616</name>
</gene>
<dbReference type="Proteomes" id="UP000009022">
    <property type="component" value="Unassembled WGS sequence"/>
</dbReference>
<dbReference type="CTD" id="6757781"/>
<feature type="coiled-coil region" evidence="6">
    <location>
        <begin position="590"/>
        <end position="638"/>
    </location>
</feature>
<evidence type="ECO:0000256" key="2">
    <source>
        <dbReference type="ARBA" id="ARBA00023125"/>
    </source>
</evidence>
<dbReference type="InterPro" id="IPR004827">
    <property type="entry name" value="bZIP"/>
</dbReference>
<evidence type="ECO:0000313" key="9">
    <source>
        <dbReference type="EMBL" id="EDV20924.1"/>
    </source>
</evidence>
<proteinExistence type="predicted"/>
<dbReference type="InParanoid" id="B3S8P9"/>
<evidence type="ECO:0000256" key="4">
    <source>
        <dbReference type="ARBA" id="ARBA00023163"/>
    </source>
</evidence>
<feature type="region of interest" description="Disordered" evidence="7">
    <location>
        <begin position="432"/>
        <end position="452"/>
    </location>
</feature>
<dbReference type="Gene3D" id="1.10.880.10">
    <property type="entry name" value="Transcription factor, Skn-1-like, DNA-binding domain"/>
    <property type="match status" value="1"/>
</dbReference>
<organism evidence="9 10">
    <name type="scientific">Trichoplax adhaerens</name>
    <name type="common">Trichoplax reptans</name>
    <dbReference type="NCBI Taxonomy" id="10228"/>
    <lineage>
        <taxon>Eukaryota</taxon>
        <taxon>Metazoa</taxon>
        <taxon>Placozoa</taxon>
        <taxon>Uniplacotomia</taxon>
        <taxon>Trichoplacea</taxon>
        <taxon>Trichoplacidae</taxon>
        <taxon>Trichoplax</taxon>
    </lineage>
</organism>
<keyword evidence="3" id="KW-0010">Activator</keyword>
<evidence type="ECO:0000313" key="10">
    <source>
        <dbReference type="Proteomes" id="UP000009022"/>
    </source>
</evidence>
<reference evidence="9 10" key="1">
    <citation type="journal article" date="2008" name="Nature">
        <title>The Trichoplax genome and the nature of placozoans.</title>
        <authorList>
            <person name="Srivastava M."/>
            <person name="Begovic E."/>
            <person name="Chapman J."/>
            <person name="Putnam N.H."/>
            <person name="Hellsten U."/>
            <person name="Kawashima T."/>
            <person name="Kuo A."/>
            <person name="Mitros T."/>
            <person name="Salamov A."/>
            <person name="Carpenter M.L."/>
            <person name="Signorovitch A.Y."/>
            <person name="Moreno M.A."/>
            <person name="Kamm K."/>
            <person name="Grimwood J."/>
            <person name="Schmutz J."/>
            <person name="Shapiro H."/>
            <person name="Grigoriev I.V."/>
            <person name="Buss L.W."/>
            <person name="Schierwater B."/>
            <person name="Dellaporta S.L."/>
            <person name="Rokhsar D.S."/>
        </authorList>
    </citation>
    <scope>NUCLEOTIDE SEQUENCE [LARGE SCALE GENOMIC DNA]</scope>
    <source>
        <strain evidence="9 10">Grell-BS-1999</strain>
    </source>
</reference>
<dbReference type="GO" id="GO:0000978">
    <property type="term" value="F:RNA polymerase II cis-regulatory region sequence-specific DNA binding"/>
    <property type="evidence" value="ECO:0000318"/>
    <property type="project" value="GO_Central"/>
</dbReference>
<dbReference type="EMBL" id="DS985256">
    <property type="protein sequence ID" value="EDV20924.1"/>
    <property type="molecule type" value="Genomic_DNA"/>
</dbReference>
<dbReference type="InterPro" id="IPR004826">
    <property type="entry name" value="bZIP_Maf"/>
</dbReference>
<dbReference type="OrthoDB" id="7458135at2759"/>
<dbReference type="Pfam" id="PF03131">
    <property type="entry name" value="bZIP_Maf"/>
    <property type="match status" value="1"/>
</dbReference>
<dbReference type="PROSITE" id="PS50217">
    <property type="entry name" value="BZIP"/>
    <property type="match status" value="1"/>
</dbReference>
<keyword evidence="4" id="KW-0804">Transcription</keyword>
<evidence type="ECO:0000256" key="6">
    <source>
        <dbReference type="SAM" id="Coils"/>
    </source>
</evidence>
<dbReference type="SMART" id="SM00338">
    <property type="entry name" value="BRLZ"/>
    <property type="match status" value="1"/>
</dbReference>
<dbReference type="CDD" id="cd14698">
    <property type="entry name" value="bZIP_CNC"/>
    <property type="match status" value="1"/>
</dbReference>
<evidence type="ECO:0000256" key="3">
    <source>
        <dbReference type="ARBA" id="ARBA00023159"/>
    </source>
</evidence>
<dbReference type="InterPro" id="IPR008917">
    <property type="entry name" value="TF_DNA-bd_sf"/>
</dbReference>
<keyword evidence="10" id="KW-1185">Reference proteome</keyword>
<dbReference type="SUPFAM" id="SSF47454">
    <property type="entry name" value="A DNA-binding domain in eukaryotic transcription factors"/>
    <property type="match status" value="1"/>
</dbReference>
<protein>
    <recommendedName>
        <fullName evidence="8">BZIP domain-containing protein</fullName>
    </recommendedName>
</protein>
<keyword evidence="2" id="KW-0238">DNA-binding</keyword>
<accession>B3S8P9</accession>
<dbReference type="PANTHER" id="PTHR24411">
    <property type="entry name" value="NUCLEAR FACTOR ERYTHROID 2-RELATED FACTOR"/>
    <property type="match status" value="1"/>
</dbReference>
<dbReference type="eggNOG" id="KOG3863">
    <property type="taxonomic scope" value="Eukaryota"/>
</dbReference>
<keyword evidence="1" id="KW-0805">Transcription regulation</keyword>
<dbReference type="PROSITE" id="PS00036">
    <property type="entry name" value="BZIP_BASIC"/>
    <property type="match status" value="1"/>
</dbReference>
<feature type="compositionally biased region" description="Polar residues" evidence="7">
    <location>
        <begin position="240"/>
        <end position="259"/>
    </location>
</feature>
<keyword evidence="6" id="KW-0175">Coiled coil</keyword>
<dbReference type="STRING" id="10228.B3S8P9"/>
<feature type="domain" description="BZIP" evidence="8">
    <location>
        <begin position="572"/>
        <end position="635"/>
    </location>
</feature>
<keyword evidence="5" id="KW-0539">Nucleus</keyword>
<dbReference type="GO" id="GO:0000981">
    <property type="term" value="F:DNA-binding transcription factor activity, RNA polymerase II-specific"/>
    <property type="evidence" value="ECO:0000318"/>
    <property type="project" value="GO_Central"/>
</dbReference>
<sequence>MLSATDLQQFIVGILTDVATLYVCASRQELMPYLKLDDNVIHKMKSPMWDEAVKTMSKYPQSTLQFPSGYHNSFSHNIHWPTQAVVAFFDVVPDEQNINEQADNGNSNEMPNELANDDEMDDIFSNVEEEITTDYNTNLLTPGELSSAVLSMKSNTTGEFDWDYWHFGNDDTPNMLPLNGWKGDDNKGIASLTGNAVNGLNDEDSFALANIVDDDDNNNLGVSEDWWGQLPTDFVDSPSEGCSNGYRSDGNNTDQSISPSVIAADSDSNSRSEAWDQIKKHINDDEVLLHSINSLASHQSSQGFLPFIPPNIADISPISRNGFSWDHSGQDDASGFNTNQNDLFHELGLELDVLGSQSNNEASLHLNRDGPLSISTTNDNHFLHHGIPNSSFNNATGNPYGEFFDLMGLDNQSPTGELKGDLPFQPIQASRNGVASNASQPHVPPYSSSSSSSRDAVYALFTDSRPYECNPQTMGATMDMGTFFGYNNDAIRLENSMVDSHQVASQSQPIGEWASANGTVVYGETQSEFAEIFGVPTNSMLVLPVPERELVDMPVNEFLAMIERLPSDVAALARDVRRRGKNKFAARNCRKRKIDDIDGLKDEVDELEVQKESLLAEVKKLEEESEKYRKKSEAMYKKIEKYVKMKEANNRS</sequence>
<evidence type="ECO:0000256" key="1">
    <source>
        <dbReference type="ARBA" id="ARBA00023015"/>
    </source>
</evidence>
<name>B3S8P9_TRIAD</name>
<dbReference type="GO" id="GO:0006357">
    <property type="term" value="P:regulation of transcription by RNA polymerase II"/>
    <property type="evidence" value="ECO:0000318"/>
    <property type="project" value="GO_Central"/>
</dbReference>
<evidence type="ECO:0000259" key="8">
    <source>
        <dbReference type="PROSITE" id="PS50217"/>
    </source>
</evidence>
<dbReference type="GeneID" id="6757781"/>
<dbReference type="KEGG" id="tad:TRIADDRAFT_60616"/>
<dbReference type="InterPro" id="IPR047167">
    <property type="entry name" value="NFE2-like"/>
</dbReference>
<dbReference type="GO" id="GO:0005634">
    <property type="term" value="C:nucleus"/>
    <property type="evidence" value="ECO:0000318"/>
    <property type="project" value="GO_Central"/>
</dbReference>
<dbReference type="HOGENOM" id="CLU_420556_0_0_1"/>
<dbReference type="RefSeq" id="XP_002116568.1">
    <property type="nucleotide sequence ID" value="XM_002116532.1"/>
</dbReference>
<evidence type="ECO:0000256" key="7">
    <source>
        <dbReference type="SAM" id="MobiDB-lite"/>
    </source>
</evidence>
<feature type="region of interest" description="Disordered" evidence="7">
    <location>
        <begin position="238"/>
        <end position="269"/>
    </location>
</feature>
<evidence type="ECO:0000256" key="5">
    <source>
        <dbReference type="ARBA" id="ARBA00023242"/>
    </source>
</evidence>
<dbReference type="PANTHER" id="PTHR24411:SF55">
    <property type="entry name" value="SEGMENTATION PROTEIN CAP'N'COLLAR"/>
    <property type="match status" value="1"/>
</dbReference>